<dbReference type="SMART" id="SM00460">
    <property type="entry name" value="TGc"/>
    <property type="match status" value="1"/>
</dbReference>
<name>A0A5Q2FDX9_9ACTN</name>
<dbReference type="InterPro" id="IPR002931">
    <property type="entry name" value="Transglutaminase-like"/>
</dbReference>
<evidence type="ECO:0000259" key="2">
    <source>
        <dbReference type="SMART" id="SM00460"/>
    </source>
</evidence>
<dbReference type="EMBL" id="CP045725">
    <property type="protein sequence ID" value="QGF23997.1"/>
    <property type="molecule type" value="Genomic_DNA"/>
</dbReference>
<accession>A0A5Q2FDX9</accession>
<gene>
    <name evidence="3" type="ORF">Rai3103_10255</name>
</gene>
<protein>
    <submittedName>
        <fullName evidence="3">Transglutaminase</fullName>
    </submittedName>
</protein>
<keyword evidence="4" id="KW-1185">Reference proteome</keyword>
<evidence type="ECO:0000313" key="3">
    <source>
        <dbReference type="EMBL" id="QGF23997.1"/>
    </source>
</evidence>
<feature type="region of interest" description="Disordered" evidence="1">
    <location>
        <begin position="1"/>
        <end position="41"/>
    </location>
</feature>
<dbReference type="SUPFAM" id="SSF54001">
    <property type="entry name" value="Cysteine proteinases"/>
    <property type="match status" value="1"/>
</dbReference>
<evidence type="ECO:0000313" key="4">
    <source>
        <dbReference type="Proteomes" id="UP000386847"/>
    </source>
</evidence>
<dbReference type="PANTHER" id="PTHR33490">
    <property type="entry name" value="BLR5614 PROTEIN-RELATED"/>
    <property type="match status" value="1"/>
</dbReference>
<proteinExistence type="predicted"/>
<dbReference type="InterPro" id="IPR038765">
    <property type="entry name" value="Papain-like_cys_pep_sf"/>
</dbReference>
<dbReference type="KEGG" id="rain:Rai3103_10255"/>
<dbReference type="Proteomes" id="UP000386847">
    <property type="component" value="Chromosome"/>
</dbReference>
<feature type="domain" description="Transglutaminase-like" evidence="2">
    <location>
        <begin position="234"/>
        <end position="294"/>
    </location>
</feature>
<dbReference type="AlphaFoldDB" id="A0A5Q2FDX9"/>
<feature type="compositionally biased region" description="Polar residues" evidence="1">
    <location>
        <begin position="1"/>
        <end position="11"/>
    </location>
</feature>
<evidence type="ECO:0000256" key="1">
    <source>
        <dbReference type="SAM" id="MobiDB-lite"/>
    </source>
</evidence>
<reference evidence="3 4" key="1">
    <citation type="submission" date="2019-10" db="EMBL/GenBank/DDBJ databases">
        <title>Genomic analysis of Raineyella sp. CBA3103.</title>
        <authorList>
            <person name="Roh S.W."/>
        </authorList>
    </citation>
    <scope>NUCLEOTIDE SEQUENCE [LARGE SCALE GENOMIC DNA]</scope>
    <source>
        <strain evidence="3 4">CBA3103</strain>
    </source>
</reference>
<feature type="compositionally biased region" description="Low complexity" evidence="1">
    <location>
        <begin position="30"/>
        <end position="41"/>
    </location>
</feature>
<dbReference type="PANTHER" id="PTHR33490:SF12">
    <property type="entry name" value="BLL5557 PROTEIN"/>
    <property type="match status" value="1"/>
</dbReference>
<sequence length="349" mass="37100">MPTSPIPVQQVRSRRVGSCAQGSDGSSHQGRSAAASDSGAGSLGAWSLMGALLRKAARMIRGAPHLAPGRQSATGTGRTAGMRRTLHTTLSGELAGPQTVYAIVAAAATYAPSQESLSVTLDGEPADVSQLVGPHGTRLHRFALEPGARPAHFELAYDAVLDGEAPPPLDDPVDLPIYLRPSRYCESDRLGQLARERFGGLTGAVLTEAVTEWVHDHLAYVPGSTGPSHSTLDVLESRQGVCRDHAHLAISMLRARNTPARFVAVWAPGLRPMEFHAVAEAYVDGQWQVLDPTHLAPRRAMVRIATGRDAADTAFLSSYGAGLRLTGYRVRADIDELSSEERTAPVVLT</sequence>
<organism evidence="3 4">
    <name type="scientific">Raineyella fluvialis</name>
    <dbReference type="NCBI Taxonomy" id="2662261"/>
    <lineage>
        <taxon>Bacteria</taxon>
        <taxon>Bacillati</taxon>
        <taxon>Actinomycetota</taxon>
        <taxon>Actinomycetes</taxon>
        <taxon>Propionibacteriales</taxon>
        <taxon>Propionibacteriaceae</taxon>
        <taxon>Raineyella</taxon>
    </lineage>
</organism>
<dbReference type="Gene3D" id="3.10.620.30">
    <property type="match status" value="1"/>
</dbReference>
<dbReference type="Pfam" id="PF01841">
    <property type="entry name" value="Transglut_core"/>
    <property type="match status" value="1"/>
</dbReference>
<feature type="compositionally biased region" description="Polar residues" evidence="1">
    <location>
        <begin position="20"/>
        <end position="29"/>
    </location>
</feature>
<dbReference type="Gene3D" id="2.60.40.2250">
    <property type="match status" value="1"/>
</dbReference>